<dbReference type="Proteomes" id="UP000634136">
    <property type="component" value="Unassembled WGS sequence"/>
</dbReference>
<proteinExistence type="predicted"/>
<gene>
    <name evidence="1" type="ORF">G2W53_032952</name>
</gene>
<name>A0A834SYB1_9FABA</name>
<comment type="caution">
    <text evidence="1">The sequence shown here is derived from an EMBL/GenBank/DDBJ whole genome shotgun (WGS) entry which is preliminary data.</text>
</comment>
<keyword evidence="2" id="KW-1185">Reference proteome</keyword>
<dbReference type="AlphaFoldDB" id="A0A834SYB1"/>
<reference evidence="1" key="1">
    <citation type="submission" date="2020-09" db="EMBL/GenBank/DDBJ databases">
        <title>Genome-Enabled Discovery of Anthraquinone Biosynthesis in Senna tora.</title>
        <authorList>
            <person name="Kang S.-H."/>
            <person name="Pandey R.P."/>
            <person name="Lee C.-M."/>
            <person name="Sim J.-S."/>
            <person name="Jeong J.-T."/>
            <person name="Choi B.-S."/>
            <person name="Jung M."/>
            <person name="Ginzburg D."/>
            <person name="Zhao K."/>
            <person name="Won S.Y."/>
            <person name="Oh T.-J."/>
            <person name="Yu Y."/>
            <person name="Kim N.-H."/>
            <person name="Lee O.R."/>
            <person name="Lee T.-H."/>
            <person name="Bashyal P."/>
            <person name="Kim T.-S."/>
            <person name="Lee W.-H."/>
            <person name="Kawkins C."/>
            <person name="Kim C.-K."/>
            <person name="Kim J.S."/>
            <person name="Ahn B.O."/>
            <person name="Rhee S.Y."/>
            <person name="Sohng J.K."/>
        </authorList>
    </citation>
    <scope>NUCLEOTIDE SEQUENCE</scope>
    <source>
        <tissue evidence="1">Leaf</tissue>
    </source>
</reference>
<organism evidence="1 2">
    <name type="scientific">Senna tora</name>
    <dbReference type="NCBI Taxonomy" id="362788"/>
    <lineage>
        <taxon>Eukaryota</taxon>
        <taxon>Viridiplantae</taxon>
        <taxon>Streptophyta</taxon>
        <taxon>Embryophyta</taxon>
        <taxon>Tracheophyta</taxon>
        <taxon>Spermatophyta</taxon>
        <taxon>Magnoliopsida</taxon>
        <taxon>eudicotyledons</taxon>
        <taxon>Gunneridae</taxon>
        <taxon>Pentapetalae</taxon>
        <taxon>rosids</taxon>
        <taxon>fabids</taxon>
        <taxon>Fabales</taxon>
        <taxon>Fabaceae</taxon>
        <taxon>Caesalpinioideae</taxon>
        <taxon>Cassia clade</taxon>
        <taxon>Senna</taxon>
    </lineage>
</organism>
<sequence length="42" mass="4618">MAIKINGGSTYNFENLPLELLGIGLTVHVQVKFYSPTLQITP</sequence>
<protein>
    <submittedName>
        <fullName evidence="1">Uncharacterized protein</fullName>
    </submittedName>
</protein>
<evidence type="ECO:0000313" key="1">
    <source>
        <dbReference type="EMBL" id="KAF7811976.1"/>
    </source>
</evidence>
<evidence type="ECO:0000313" key="2">
    <source>
        <dbReference type="Proteomes" id="UP000634136"/>
    </source>
</evidence>
<accession>A0A834SYB1</accession>
<dbReference type="EMBL" id="JAAIUW010000010">
    <property type="protein sequence ID" value="KAF7811976.1"/>
    <property type="molecule type" value="Genomic_DNA"/>
</dbReference>